<name>A0A9P0P4H5_ACAOB</name>
<dbReference type="SMART" id="SM00355">
    <property type="entry name" value="ZnF_C2H2"/>
    <property type="match status" value="2"/>
</dbReference>
<keyword evidence="1" id="KW-0863">Zinc-finger</keyword>
<dbReference type="OrthoDB" id="10261408at2759"/>
<organism evidence="3 4">
    <name type="scientific">Acanthoscelides obtectus</name>
    <name type="common">Bean weevil</name>
    <name type="synonym">Bruchus obtectus</name>
    <dbReference type="NCBI Taxonomy" id="200917"/>
    <lineage>
        <taxon>Eukaryota</taxon>
        <taxon>Metazoa</taxon>
        <taxon>Ecdysozoa</taxon>
        <taxon>Arthropoda</taxon>
        <taxon>Hexapoda</taxon>
        <taxon>Insecta</taxon>
        <taxon>Pterygota</taxon>
        <taxon>Neoptera</taxon>
        <taxon>Endopterygota</taxon>
        <taxon>Coleoptera</taxon>
        <taxon>Polyphaga</taxon>
        <taxon>Cucujiformia</taxon>
        <taxon>Chrysomeloidea</taxon>
        <taxon>Chrysomelidae</taxon>
        <taxon>Bruchinae</taxon>
        <taxon>Bruchini</taxon>
        <taxon>Acanthoscelides</taxon>
    </lineage>
</organism>
<dbReference type="InterPro" id="IPR013087">
    <property type="entry name" value="Znf_C2H2_type"/>
</dbReference>
<dbReference type="SUPFAM" id="SSF57667">
    <property type="entry name" value="beta-beta-alpha zinc fingers"/>
    <property type="match status" value="1"/>
</dbReference>
<reference evidence="3" key="1">
    <citation type="submission" date="2022-03" db="EMBL/GenBank/DDBJ databases">
        <authorList>
            <person name="Sayadi A."/>
        </authorList>
    </citation>
    <scope>NUCLEOTIDE SEQUENCE</scope>
</reference>
<dbReference type="InterPro" id="IPR036236">
    <property type="entry name" value="Znf_C2H2_sf"/>
</dbReference>
<comment type="caution">
    <text evidence="3">The sequence shown here is derived from an EMBL/GenBank/DDBJ whole genome shotgun (WGS) entry which is preliminary data.</text>
</comment>
<keyword evidence="1" id="KW-0862">Zinc</keyword>
<evidence type="ECO:0000313" key="3">
    <source>
        <dbReference type="EMBL" id="CAH1970660.1"/>
    </source>
</evidence>
<dbReference type="AlphaFoldDB" id="A0A9P0P4H5"/>
<dbReference type="Proteomes" id="UP001152888">
    <property type="component" value="Unassembled WGS sequence"/>
</dbReference>
<evidence type="ECO:0000313" key="4">
    <source>
        <dbReference type="Proteomes" id="UP001152888"/>
    </source>
</evidence>
<gene>
    <name evidence="3" type="ORF">ACAOBT_LOCUS9038</name>
</gene>
<evidence type="ECO:0000259" key="2">
    <source>
        <dbReference type="PROSITE" id="PS50157"/>
    </source>
</evidence>
<dbReference type="EMBL" id="CAKOFQ010006776">
    <property type="protein sequence ID" value="CAH1970660.1"/>
    <property type="molecule type" value="Genomic_DNA"/>
</dbReference>
<evidence type="ECO:0000256" key="1">
    <source>
        <dbReference type="PROSITE-ProRule" id="PRU00042"/>
    </source>
</evidence>
<dbReference type="GO" id="GO:0008270">
    <property type="term" value="F:zinc ion binding"/>
    <property type="evidence" value="ECO:0007669"/>
    <property type="project" value="UniProtKB-KW"/>
</dbReference>
<protein>
    <recommendedName>
        <fullName evidence="2">C2H2-type domain-containing protein</fullName>
    </recommendedName>
</protein>
<dbReference type="Gene3D" id="3.30.160.60">
    <property type="entry name" value="Classic Zinc Finger"/>
    <property type="match status" value="2"/>
</dbReference>
<sequence length="71" mass="8378">MEEELLLPLEEKSTENNSLKCPICSKVFSHPYSLHHHKPVHMGRTQCPICHAVLSRRYNLKMHMKTRHNVM</sequence>
<accession>A0A9P0P4H5</accession>
<dbReference type="PROSITE" id="PS00028">
    <property type="entry name" value="ZINC_FINGER_C2H2_1"/>
    <property type="match status" value="2"/>
</dbReference>
<keyword evidence="4" id="KW-1185">Reference proteome</keyword>
<dbReference type="Pfam" id="PF00096">
    <property type="entry name" value="zf-C2H2"/>
    <property type="match status" value="2"/>
</dbReference>
<keyword evidence="1" id="KW-0479">Metal-binding</keyword>
<dbReference type="PROSITE" id="PS50157">
    <property type="entry name" value="ZINC_FINGER_C2H2_2"/>
    <property type="match status" value="1"/>
</dbReference>
<feature type="domain" description="C2H2-type" evidence="2">
    <location>
        <begin position="19"/>
        <end position="46"/>
    </location>
</feature>
<proteinExistence type="predicted"/>